<dbReference type="AlphaFoldDB" id="A0AAD7RLL8"/>
<dbReference type="Proteomes" id="UP001221898">
    <property type="component" value="Unassembled WGS sequence"/>
</dbReference>
<comment type="caution">
    <text evidence="1">The sequence shown here is derived from an EMBL/GenBank/DDBJ whole genome shotgun (WGS) entry which is preliminary data.</text>
</comment>
<gene>
    <name evidence="1" type="ORF">AAFF_G00195860</name>
</gene>
<accession>A0AAD7RLL8</accession>
<name>A0AAD7RLL8_9TELE</name>
<evidence type="ECO:0000313" key="1">
    <source>
        <dbReference type="EMBL" id="KAJ8385056.1"/>
    </source>
</evidence>
<evidence type="ECO:0000313" key="2">
    <source>
        <dbReference type="Proteomes" id="UP001221898"/>
    </source>
</evidence>
<proteinExistence type="predicted"/>
<reference evidence="1" key="1">
    <citation type="journal article" date="2023" name="Science">
        <title>Genome structures resolve the early diversification of teleost fishes.</title>
        <authorList>
            <person name="Parey E."/>
            <person name="Louis A."/>
            <person name="Montfort J."/>
            <person name="Bouchez O."/>
            <person name="Roques C."/>
            <person name="Iampietro C."/>
            <person name="Lluch J."/>
            <person name="Castinel A."/>
            <person name="Donnadieu C."/>
            <person name="Desvignes T."/>
            <person name="Floi Bucao C."/>
            <person name="Jouanno E."/>
            <person name="Wen M."/>
            <person name="Mejri S."/>
            <person name="Dirks R."/>
            <person name="Jansen H."/>
            <person name="Henkel C."/>
            <person name="Chen W.J."/>
            <person name="Zahm M."/>
            <person name="Cabau C."/>
            <person name="Klopp C."/>
            <person name="Thompson A.W."/>
            <person name="Robinson-Rechavi M."/>
            <person name="Braasch I."/>
            <person name="Lecointre G."/>
            <person name="Bobe J."/>
            <person name="Postlethwait J.H."/>
            <person name="Berthelot C."/>
            <person name="Roest Crollius H."/>
            <person name="Guiguen Y."/>
        </authorList>
    </citation>
    <scope>NUCLEOTIDE SEQUENCE</scope>
    <source>
        <strain evidence="1">NC1722</strain>
    </source>
</reference>
<organism evidence="1 2">
    <name type="scientific">Aldrovandia affinis</name>
    <dbReference type="NCBI Taxonomy" id="143900"/>
    <lineage>
        <taxon>Eukaryota</taxon>
        <taxon>Metazoa</taxon>
        <taxon>Chordata</taxon>
        <taxon>Craniata</taxon>
        <taxon>Vertebrata</taxon>
        <taxon>Euteleostomi</taxon>
        <taxon>Actinopterygii</taxon>
        <taxon>Neopterygii</taxon>
        <taxon>Teleostei</taxon>
        <taxon>Notacanthiformes</taxon>
        <taxon>Halosauridae</taxon>
        <taxon>Aldrovandia</taxon>
    </lineage>
</organism>
<dbReference type="EMBL" id="JAINUG010000260">
    <property type="protein sequence ID" value="KAJ8385056.1"/>
    <property type="molecule type" value="Genomic_DNA"/>
</dbReference>
<protein>
    <submittedName>
        <fullName evidence="1">Uncharacterized protein</fullName>
    </submittedName>
</protein>
<sequence length="93" mass="10408">MSKAVFYLPVKFKKNFCHEATADQAKQLGSAVSLEELKEAVASRQKVTQVEDVTNIGVKTINSTSPPPYQCPSVNHQRKVDKAHIPTDWLQRV</sequence>
<keyword evidence="2" id="KW-1185">Reference proteome</keyword>